<evidence type="ECO:0000256" key="4">
    <source>
        <dbReference type="ARBA" id="ARBA00022490"/>
    </source>
</evidence>
<name>A0AAV4DLP6_9GAST</name>
<dbReference type="Pfam" id="PF00069">
    <property type="entry name" value="Pkinase"/>
    <property type="match status" value="1"/>
</dbReference>
<evidence type="ECO:0000256" key="11">
    <source>
        <dbReference type="ARBA" id="ARBA00048679"/>
    </source>
</evidence>
<dbReference type="GO" id="GO:0004674">
    <property type="term" value="F:protein serine/threonine kinase activity"/>
    <property type="evidence" value="ECO:0007669"/>
    <property type="project" value="UniProtKB-KW"/>
</dbReference>
<dbReference type="PROSITE" id="PS00107">
    <property type="entry name" value="PROTEIN_KINASE_ATP"/>
    <property type="match status" value="1"/>
</dbReference>
<dbReference type="InterPro" id="IPR011009">
    <property type="entry name" value="Kinase-like_dom_sf"/>
</dbReference>
<dbReference type="SMART" id="SM00285">
    <property type="entry name" value="PBD"/>
    <property type="match status" value="1"/>
</dbReference>
<feature type="region of interest" description="Disordered" evidence="13">
    <location>
        <begin position="111"/>
        <end position="215"/>
    </location>
</feature>
<dbReference type="GO" id="GO:0005737">
    <property type="term" value="C:cytoplasm"/>
    <property type="evidence" value="ECO:0007669"/>
    <property type="project" value="UniProtKB-SubCell"/>
</dbReference>
<reference evidence="16 17" key="1">
    <citation type="journal article" date="2021" name="Elife">
        <title>Chloroplast acquisition without the gene transfer in kleptoplastic sea slugs, Plakobranchus ocellatus.</title>
        <authorList>
            <person name="Maeda T."/>
            <person name="Takahashi S."/>
            <person name="Yoshida T."/>
            <person name="Shimamura S."/>
            <person name="Takaki Y."/>
            <person name="Nagai Y."/>
            <person name="Toyoda A."/>
            <person name="Suzuki Y."/>
            <person name="Arimoto A."/>
            <person name="Ishii H."/>
            <person name="Satoh N."/>
            <person name="Nishiyama T."/>
            <person name="Hasebe M."/>
            <person name="Maruyama T."/>
            <person name="Minagawa J."/>
            <person name="Obokata J."/>
            <person name="Shigenobu S."/>
        </authorList>
    </citation>
    <scope>NUCLEOTIDE SEQUENCE [LARGE SCALE GENOMIC DNA]</scope>
</reference>
<dbReference type="PANTHER" id="PTHR45832">
    <property type="entry name" value="SERINE/THREONINE-PROTEIN KINASE SAMKA-RELATED-RELATED"/>
    <property type="match status" value="1"/>
</dbReference>
<dbReference type="Gene3D" id="1.10.510.10">
    <property type="entry name" value="Transferase(Phosphotransferase) domain 1"/>
    <property type="match status" value="1"/>
</dbReference>
<dbReference type="EMBL" id="BLXT01007988">
    <property type="protein sequence ID" value="GFO44962.1"/>
    <property type="molecule type" value="Genomic_DNA"/>
</dbReference>
<feature type="domain" description="CRIB" evidence="15">
    <location>
        <begin position="31"/>
        <end position="44"/>
    </location>
</feature>
<evidence type="ECO:0000313" key="17">
    <source>
        <dbReference type="Proteomes" id="UP000735302"/>
    </source>
</evidence>
<dbReference type="InterPro" id="IPR036936">
    <property type="entry name" value="CRIB_dom_sf"/>
</dbReference>
<dbReference type="EC" id="2.7.11.1" evidence="3"/>
<dbReference type="InterPro" id="IPR051931">
    <property type="entry name" value="PAK3-like"/>
</dbReference>
<keyword evidence="8 16" id="KW-0418">Kinase</keyword>
<evidence type="ECO:0000256" key="13">
    <source>
        <dbReference type="SAM" id="MobiDB-lite"/>
    </source>
</evidence>
<feature type="domain" description="Protein kinase" evidence="14">
    <location>
        <begin position="235"/>
        <end position="487"/>
    </location>
</feature>
<keyword evidence="7 12" id="KW-0547">Nucleotide-binding</keyword>
<dbReference type="PROSITE" id="PS50011">
    <property type="entry name" value="PROTEIN_KINASE_DOM"/>
    <property type="match status" value="1"/>
</dbReference>
<dbReference type="PANTHER" id="PTHR45832:SF22">
    <property type="entry name" value="SERINE_THREONINE-PROTEIN KINASE SAMKA-RELATED"/>
    <property type="match status" value="1"/>
</dbReference>
<comment type="subcellular location">
    <subcellularLocation>
        <location evidence="1">Cytoplasm</location>
    </subcellularLocation>
</comment>
<dbReference type="Pfam" id="PF00786">
    <property type="entry name" value="PBD"/>
    <property type="match status" value="1"/>
</dbReference>
<comment type="caution">
    <text evidence="16">The sequence shown here is derived from an EMBL/GenBank/DDBJ whole genome shotgun (WGS) entry which is preliminary data.</text>
</comment>
<dbReference type="FunFam" id="3.30.200.20:FF:000705">
    <property type="entry name" value="Non-specific serine/threonine protein kinase"/>
    <property type="match status" value="1"/>
</dbReference>
<dbReference type="FunFam" id="1.10.510.10:FF:000011">
    <property type="entry name" value="Non-specific serine/threonine protein kinase"/>
    <property type="match status" value="1"/>
</dbReference>
<comment type="catalytic activity">
    <reaction evidence="10">
        <text>L-threonyl-[protein] + ATP = O-phospho-L-threonyl-[protein] + ADP + H(+)</text>
        <dbReference type="Rhea" id="RHEA:46608"/>
        <dbReference type="Rhea" id="RHEA-COMP:11060"/>
        <dbReference type="Rhea" id="RHEA-COMP:11605"/>
        <dbReference type="ChEBI" id="CHEBI:15378"/>
        <dbReference type="ChEBI" id="CHEBI:30013"/>
        <dbReference type="ChEBI" id="CHEBI:30616"/>
        <dbReference type="ChEBI" id="CHEBI:61977"/>
        <dbReference type="ChEBI" id="CHEBI:456216"/>
        <dbReference type="EC" id="2.7.11.1"/>
    </reaction>
</comment>
<comment type="catalytic activity">
    <reaction evidence="11">
        <text>L-seryl-[protein] + ATP = O-phospho-L-seryl-[protein] + ADP + H(+)</text>
        <dbReference type="Rhea" id="RHEA:17989"/>
        <dbReference type="Rhea" id="RHEA-COMP:9863"/>
        <dbReference type="Rhea" id="RHEA-COMP:11604"/>
        <dbReference type="ChEBI" id="CHEBI:15378"/>
        <dbReference type="ChEBI" id="CHEBI:29999"/>
        <dbReference type="ChEBI" id="CHEBI:30616"/>
        <dbReference type="ChEBI" id="CHEBI:83421"/>
        <dbReference type="ChEBI" id="CHEBI:456216"/>
        <dbReference type="EC" id="2.7.11.1"/>
    </reaction>
</comment>
<dbReference type="CDD" id="cd06614">
    <property type="entry name" value="STKc_PAK"/>
    <property type="match status" value="1"/>
</dbReference>
<accession>A0AAV4DLP6</accession>
<dbReference type="InterPro" id="IPR000095">
    <property type="entry name" value="CRIB_dom"/>
</dbReference>
<evidence type="ECO:0000256" key="8">
    <source>
        <dbReference type="ARBA" id="ARBA00022777"/>
    </source>
</evidence>
<organism evidence="16 17">
    <name type="scientific">Plakobranchus ocellatus</name>
    <dbReference type="NCBI Taxonomy" id="259542"/>
    <lineage>
        <taxon>Eukaryota</taxon>
        <taxon>Metazoa</taxon>
        <taxon>Spiralia</taxon>
        <taxon>Lophotrochozoa</taxon>
        <taxon>Mollusca</taxon>
        <taxon>Gastropoda</taxon>
        <taxon>Heterobranchia</taxon>
        <taxon>Euthyneura</taxon>
        <taxon>Panpulmonata</taxon>
        <taxon>Sacoglossa</taxon>
        <taxon>Placobranchoidea</taxon>
        <taxon>Plakobranchidae</taxon>
        <taxon>Plakobranchus</taxon>
    </lineage>
</organism>
<sequence length="509" mass="56835">MPLKNIFTRKPKLSTGSNRSGLEEEASMMSIGEPFNVKRNYHVGFNKDKGEFEGLPESWAQLLQNSEISKKEQQENPEAVVNSLKTYTKSIKRRPSTAKFMMVATTIRESDELLDSASEDRSSYGSSQSQEQKADAVPVTPEPDTGNHAVSSEPSDNNTEAADHKPVPSPRPPAPKQKTQEADTVDGMAKVRAKDEEEEEVTTRRPRSQKKTMTDEQINAALKEMSSPGNAQDKYDVKKKLGAGASGMVCMATCKESDKVVAIKMMDLNNQPKKELIITEIEVMKLYRHENIVNFLDCYYIDNDQLWVVMEYLDGGALTDVVTETIMKEGQIAAVCRECLKALQFLHNRDIIHRDIKSDNVLLGMVGAVKLTDFGFCAQLSAEKGKRDTMVGTPYWMAPEVVSRKQYGNKVDIWSLGIMIIEMLEGEPPYLNEIPLKAIYRIATKGKPDIKDEHKLSTELRDFIHKCLEVNVEGRASAAELLQHPLLEKSMPLATLRPLIAAARNAIGN</sequence>
<feature type="binding site" evidence="12">
    <location>
        <position position="264"/>
    </location>
    <ligand>
        <name>ATP</name>
        <dbReference type="ChEBI" id="CHEBI:30616"/>
    </ligand>
</feature>
<dbReference type="InterPro" id="IPR033923">
    <property type="entry name" value="PAK_BD"/>
</dbReference>
<evidence type="ECO:0000256" key="2">
    <source>
        <dbReference type="ARBA" id="ARBA00008874"/>
    </source>
</evidence>
<dbReference type="Gene3D" id="3.90.810.10">
    <property type="entry name" value="CRIB domain"/>
    <property type="match status" value="1"/>
</dbReference>
<keyword evidence="17" id="KW-1185">Reference proteome</keyword>
<keyword evidence="4" id="KW-0963">Cytoplasm</keyword>
<feature type="region of interest" description="Disordered" evidence="13">
    <location>
        <begin position="1"/>
        <end position="25"/>
    </location>
</feature>
<protein>
    <recommendedName>
        <fullName evidence="3">non-specific serine/threonine protein kinase</fullName>
        <ecNumber evidence="3">2.7.11.1</ecNumber>
    </recommendedName>
</protein>
<keyword evidence="5" id="KW-0723">Serine/threonine-protein kinase</keyword>
<dbReference type="InterPro" id="IPR017441">
    <property type="entry name" value="Protein_kinase_ATP_BS"/>
</dbReference>
<dbReference type="Proteomes" id="UP000735302">
    <property type="component" value="Unassembled WGS sequence"/>
</dbReference>
<evidence type="ECO:0000256" key="6">
    <source>
        <dbReference type="ARBA" id="ARBA00022679"/>
    </source>
</evidence>
<gene>
    <name evidence="16" type="ORF">PoB_007146700</name>
</gene>
<evidence type="ECO:0000313" key="16">
    <source>
        <dbReference type="EMBL" id="GFO44962.1"/>
    </source>
</evidence>
<evidence type="ECO:0000256" key="1">
    <source>
        <dbReference type="ARBA" id="ARBA00004496"/>
    </source>
</evidence>
<evidence type="ECO:0000256" key="5">
    <source>
        <dbReference type="ARBA" id="ARBA00022527"/>
    </source>
</evidence>
<proteinExistence type="inferred from homology"/>
<evidence type="ECO:0000256" key="12">
    <source>
        <dbReference type="PROSITE-ProRule" id="PRU10141"/>
    </source>
</evidence>
<evidence type="ECO:0000256" key="3">
    <source>
        <dbReference type="ARBA" id="ARBA00012513"/>
    </source>
</evidence>
<dbReference type="GO" id="GO:0005524">
    <property type="term" value="F:ATP binding"/>
    <property type="evidence" value="ECO:0007669"/>
    <property type="project" value="UniProtKB-UniRule"/>
</dbReference>
<dbReference type="InterPro" id="IPR000719">
    <property type="entry name" value="Prot_kinase_dom"/>
</dbReference>
<feature type="compositionally biased region" description="Polar residues" evidence="13">
    <location>
        <begin position="148"/>
        <end position="160"/>
    </location>
</feature>
<dbReference type="PROSITE" id="PS50108">
    <property type="entry name" value="CRIB"/>
    <property type="match status" value="1"/>
</dbReference>
<dbReference type="Gene3D" id="3.30.200.20">
    <property type="entry name" value="Phosphorylase Kinase, domain 1"/>
    <property type="match status" value="1"/>
</dbReference>
<keyword evidence="9 12" id="KW-0067">ATP-binding</keyword>
<dbReference type="SMART" id="SM00220">
    <property type="entry name" value="S_TKc"/>
    <property type="match status" value="1"/>
</dbReference>
<evidence type="ECO:0000256" key="9">
    <source>
        <dbReference type="ARBA" id="ARBA00022840"/>
    </source>
</evidence>
<dbReference type="CDD" id="cd01093">
    <property type="entry name" value="CRIB_PAK_like"/>
    <property type="match status" value="1"/>
</dbReference>
<dbReference type="AlphaFoldDB" id="A0AAV4DLP6"/>
<evidence type="ECO:0000256" key="7">
    <source>
        <dbReference type="ARBA" id="ARBA00022741"/>
    </source>
</evidence>
<dbReference type="SUPFAM" id="SSF56112">
    <property type="entry name" value="Protein kinase-like (PK-like)"/>
    <property type="match status" value="1"/>
</dbReference>
<keyword evidence="6" id="KW-0808">Transferase</keyword>
<dbReference type="PROSITE" id="PS00108">
    <property type="entry name" value="PROTEIN_KINASE_ST"/>
    <property type="match status" value="1"/>
</dbReference>
<comment type="similarity">
    <text evidence="2">Belongs to the protein kinase superfamily. STE Ser/Thr protein kinase family. STE20 subfamily.</text>
</comment>
<evidence type="ECO:0000259" key="14">
    <source>
        <dbReference type="PROSITE" id="PS50011"/>
    </source>
</evidence>
<evidence type="ECO:0000259" key="15">
    <source>
        <dbReference type="PROSITE" id="PS50108"/>
    </source>
</evidence>
<dbReference type="InterPro" id="IPR008271">
    <property type="entry name" value="Ser/Thr_kinase_AS"/>
</dbReference>
<evidence type="ECO:0000256" key="10">
    <source>
        <dbReference type="ARBA" id="ARBA00047899"/>
    </source>
</evidence>